<dbReference type="Pfam" id="PF13344">
    <property type="entry name" value="Hydrolase_6"/>
    <property type="match status" value="2"/>
</dbReference>
<proteinExistence type="predicted"/>
<dbReference type="GO" id="GO:0005737">
    <property type="term" value="C:cytoplasm"/>
    <property type="evidence" value="ECO:0007669"/>
    <property type="project" value="TreeGrafter"/>
</dbReference>
<name>A0A0L0CAW2_LUCCU</name>
<gene>
    <name evidence="1" type="ORF">FF38_01524</name>
</gene>
<reference evidence="1 2" key="1">
    <citation type="journal article" date="2015" name="Nat. Commun.">
        <title>Lucilia cuprina genome unlocks parasitic fly biology to underpin future interventions.</title>
        <authorList>
            <person name="Anstead C.A."/>
            <person name="Korhonen P.K."/>
            <person name="Young N.D."/>
            <person name="Hall R.S."/>
            <person name="Jex A.R."/>
            <person name="Murali S.C."/>
            <person name="Hughes D.S."/>
            <person name="Lee S.F."/>
            <person name="Perry T."/>
            <person name="Stroehlein A.J."/>
            <person name="Ansell B.R."/>
            <person name="Breugelmans B."/>
            <person name="Hofmann A."/>
            <person name="Qu J."/>
            <person name="Dugan S."/>
            <person name="Lee S.L."/>
            <person name="Chao H."/>
            <person name="Dinh H."/>
            <person name="Han Y."/>
            <person name="Doddapaneni H.V."/>
            <person name="Worley K.C."/>
            <person name="Muzny D.M."/>
            <person name="Ioannidis P."/>
            <person name="Waterhouse R.M."/>
            <person name="Zdobnov E.M."/>
            <person name="James P.J."/>
            <person name="Bagnall N.H."/>
            <person name="Kotze A.C."/>
            <person name="Gibbs R.A."/>
            <person name="Richards S."/>
            <person name="Batterham P."/>
            <person name="Gasser R.B."/>
        </authorList>
    </citation>
    <scope>NUCLEOTIDE SEQUENCE [LARGE SCALE GENOMIC DNA]</scope>
    <source>
        <strain evidence="1 2">LS</strain>
        <tissue evidence="1">Full body</tissue>
    </source>
</reference>
<sequence>MSIKATKPKHILELTAQEKQKFLDSFDTILSDCDGVVWLLLEGIPNAGQAINLLKNEGKNYKFISNNSMRTDEQYLQKFKETGVQNVKKEDLVYPVKAIVKHINQNFPQQPCLVLGSKAFNATLRENGVNVKTVVTPPNIELEDLPALIKPTDKVAAVIFDIHVNMTFVELALAQQYLMHKDCQLIVGAFDGSIPISKNFSTLGPAGVIKILAETCHKEIQLFGKPGHFLGQYLLQHFHIDQPKRVLFIGDNLDMDIKFGLNLGFQTLFVLSGAHSMEDMLAKPLESQPDFYADSMGDFLQFFNDLKENMSYQLKSTDFLNNLTLEEKQNFLDSFDLVFCDCDGVIWQNFYDEISGSSDAVKYLRNIGKHVAFVTNNSIISTKDQLSKFASCGLEIEENDLIHPAKTICEFLKMENFEGLILCFASRVFKEHLRENGFQIVEEDERFIKNGSLSDLYHAIYTQEEVHAVIIDVDFNLTAWKLMRAQVHLKNPQCLFIAGAADPQIPFGGNELIGPGAYIKIVEEANQCKAKIFGKPGVELGELLFKIFNIENPERVLMLGDSLKSDIQFGKMCGFQTLLVLTGGTKPDDLDSLLTEENKPDYIIERLADLNDFI</sequence>
<dbReference type="FunFam" id="3.40.50.1000:FF:000170">
    <property type="entry name" value="4-nitrophenylphosphatase"/>
    <property type="match status" value="1"/>
</dbReference>
<dbReference type="STRING" id="7375.A0A0L0CAW2"/>
<dbReference type="PANTHER" id="PTHR19288:SF4">
    <property type="entry name" value="RE04130P-RELATED"/>
    <property type="match status" value="1"/>
</dbReference>
<protein>
    <recommendedName>
        <fullName evidence="3">Phosphoglycolate phosphatase</fullName>
    </recommendedName>
</protein>
<dbReference type="InterPro" id="IPR036412">
    <property type="entry name" value="HAD-like_sf"/>
</dbReference>
<evidence type="ECO:0008006" key="3">
    <source>
        <dbReference type="Google" id="ProtNLM"/>
    </source>
</evidence>
<dbReference type="SUPFAM" id="SSF56784">
    <property type="entry name" value="HAD-like"/>
    <property type="match status" value="2"/>
</dbReference>
<dbReference type="AlphaFoldDB" id="A0A0L0CAW2"/>
<dbReference type="InterPro" id="IPR023214">
    <property type="entry name" value="HAD_sf"/>
</dbReference>
<evidence type="ECO:0000313" key="1">
    <source>
        <dbReference type="EMBL" id="KNC29376.1"/>
    </source>
</evidence>
<dbReference type="OrthoDB" id="413953at2759"/>
<dbReference type="Pfam" id="PF13242">
    <property type="entry name" value="Hydrolase_like"/>
    <property type="match status" value="2"/>
</dbReference>
<organism evidence="1 2">
    <name type="scientific">Lucilia cuprina</name>
    <name type="common">Green bottle fly</name>
    <name type="synonym">Australian sheep blowfly</name>
    <dbReference type="NCBI Taxonomy" id="7375"/>
    <lineage>
        <taxon>Eukaryota</taxon>
        <taxon>Metazoa</taxon>
        <taxon>Ecdysozoa</taxon>
        <taxon>Arthropoda</taxon>
        <taxon>Hexapoda</taxon>
        <taxon>Insecta</taxon>
        <taxon>Pterygota</taxon>
        <taxon>Neoptera</taxon>
        <taxon>Endopterygota</taxon>
        <taxon>Diptera</taxon>
        <taxon>Brachycera</taxon>
        <taxon>Muscomorpha</taxon>
        <taxon>Oestroidea</taxon>
        <taxon>Calliphoridae</taxon>
        <taxon>Luciliinae</taxon>
        <taxon>Lucilia</taxon>
    </lineage>
</organism>
<accession>A0A0L0CAW2</accession>
<dbReference type="PANTHER" id="PTHR19288">
    <property type="entry name" value="4-NITROPHENYLPHOSPHATASE-RELATED"/>
    <property type="match status" value="1"/>
</dbReference>
<keyword evidence="2" id="KW-1185">Reference proteome</keyword>
<dbReference type="Gene3D" id="3.40.50.1000">
    <property type="entry name" value="HAD superfamily/HAD-like"/>
    <property type="match status" value="4"/>
</dbReference>
<dbReference type="NCBIfam" id="TIGR01460">
    <property type="entry name" value="HAD-SF-IIA"/>
    <property type="match status" value="2"/>
</dbReference>
<dbReference type="GO" id="GO:0016791">
    <property type="term" value="F:phosphatase activity"/>
    <property type="evidence" value="ECO:0007669"/>
    <property type="project" value="TreeGrafter"/>
</dbReference>
<dbReference type="Proteomes" id="UP000037069">
    <property type="component" value="Unassembled WGS sequence"/>
</dbReference>
<dbReference type="InterPro" id="IPR006357">
    <property type="entry name" value="HAD-SF_hydro_IIA"/>
</dbReference>
<dbReference type="OMA" id="NPWMAAP"/>
<evidence type="ECO:0000313" key="2">
    <source>
        <dbReference type="Proteomes" id="UP000037069"/>
    </source>
</evidence>
<dbReference type="EMBL" id="JRES01000671">
    <property type="protein sequence ID" value="KNC29376.1"/>
    <property type="molecule type" value="Genomic_DNA"/>
</dbReference>
<comment type="caution">
    <text evidence="1">The sequence shown here is derived from an EMBL/GenBank/DDBJ whole genome shotgun (WGS) entry which is preliminary data.</text>
</comment>